<dbReference type="OrthoDB" id="75419at2759"/>
<evidence type="ECO:0000313" key="2">
    <source>
        <dbReference type="EMBL" id="VEL42812.1"/>
    </source>
</evidence>
<organism evidence="2 3">
    <name type="scientific">Protopolystoma xenopodis</name>
    <dbReference type="NCBI Taxonomy" id="117903"/>
    <lineage>
        <taxon>Eukaryota</taxon>
        <taxon>Metazoa</taxon>
        <taxon>Spiralia</taxon>
        <taxon>Lophotrochozoa</taxon>
        <taxon>Platyhelminthes</taxon>
        <taxon>Monogenea</taxon>
        <taxon>Polyopisthocotylea</taxon>
        <taxon>Polystomatidea</taxon>
        <taxon>Polystomatidae</taxon>
        <taxon>Protopolystoma</taxon>
    </lineage>
</organism>
<accession>A0A3S5CRS2</accession>
<protein>
    <submittedName>
        <fullName evidence="2">Uncharacterized protein</fullName>
    </submittedName>
</protein>
<proteinExistence type="predicted"/>
<sequence length="102" mass="11291">MCRAQEHLHLCLQLLRVPTGLLCTLPISPMLRSTSVSREPLSSQSTPPTSIEIDAGSSLISLLQPPSLLDSFHRSSRLTSFLHQPEVELVIGLFAICMRRVK</sequence>
<reference evidence="2" key="1">
    <citation type="submission" date="2018-11" db="EMBL/GenBank/DDBJ databases">
        <authorList>
            <consortium name="Pathogen Informatics"/>
        </authorList>
    </citation>
    <scope>NUCLEOTIDE SEQUENCE</scope>
</reference>
<feature type="signal peptide" evidence="1">
    <location>
        <begin position="1"/>
        <end position="23"/>
    </location>
</feature>
<keyword evidence="3" id="KW-1185">Reference proteome</keyword>
<dbReference type="Proteomes" id="UP000784294">
    <property type="component" value="Unassembled WGS sequence"/>
</dbReference>
<evidence type="ECO:0000313" key="3">
    <source>
        <dbReference type="Proteomes" id="UP000784294"/>
    </source>
</evidence>
<gene>
    <name evidence="2" type="ORF">PXEA_LOCUS36252</name>
</gene>
<dbReference type="AlphaFoldDB" id="A0A3S5CRS2"/>
<evidence type="ECO:0000256" key="1">
    <source>
        <dbReference type="SAM" id="SignalP"/>
    </source>
</evidence>
<feature type="chain" id="PRO_5018671647" evidence="1">
    <location>
        <begin position="24"/>
        <end position="102"/>
    </location>
</feature>
<keyword evidence="1" id="KW-0732">Signal</keyword>
<name>A0A3S5CRS2_9PLAT</name>
<dbReference type="EMBL" id="CAAALY010276773">
    <property type="protein sequence ID" value="VEL42812.1"/>
    <property type="molecule type" value="Genomic_DNA"/>
</dbReference>
<comment type="caution">
    <text evidence="2">The sequence shown here is derived from an EMBL/GenBank/DDBJ whole genome shotgun (WGS) entry which is preliminary data.</text>
</comment>